<name>A0A6I0F557_9FIRM</name>
<evidence type="ECO:0000313" key="2">
    <source>
        <dbReference type="Proteomes" id="UP000468766"/>
    </source>
</evidence>
<keyword evidence="2" id="KW-1185">Reference proteome</keyword>
<organism evidence="1 2">
    <name type="scientific">Heliorestis acidaminivorans</name>
    <dbReference type="NCBI Taxonomy" id="553427"/>
    <lineage>
        <taxon>Bacteria</taxon>
        <taxon>Bacillati</taxon>
        <taxon>Bacillota</taxon>
        <taxon>Clostridia</taxon>
        <taxon>Eubacteriales</taxon>
        <taxon>Heliobacteriaceae</taxon>
        <taxon>Heliorestis</taxon>
    </lineage>
</organism>
<sequence>MIKSKLYNGKAVIRIKSGLCETTEDVLSSQFFREVVTSCIKELEKNKSPLLGIFNDRHNISKKDIDLLIRSLRHLCKMPPKAVAAVVEGSDVFFQEPNLLADFVHALYEFWISFERFTICEAEGEIFDKRLSGQFNRAVDKLNQLIQKAYQDIEDNISSKYVRIHRQVIAGGQIAAVGMRRELPYPKLYQELNKIQIIRQVLLYPPLVLDPSMNKRTGQFIRIDENPIKHCNIDPDQWLCYPAKVGPLFINIYFHENFMDLGLSLCNLFELASPQELKRKPDAVYLFGVPENALDQLAPFPTVFYEDKEEGMMVAAVPKGKEFGYFGYLKKMVLTLHNIIMMKKGKWPFHGALVRISLKSGKSATILLIGDTGAGKSEMLEAFRVISEEEIQEMVIIADDMGSLVIDDSNGVLGYGTEIGAFLRLDDLQTGYAFGQMHRSIIMSAARINARILLPVTDMSTVTKGQPIDFILYCNNYENVDIDHPVMERFNDYKEALEVFEKGAVMSKGTTTSKGLVYNYFANIFGPVQYRELHDELAEKYFAAFFEKDIYVGQLRTRLGVSGWEFKGPEEAARELANAIRNL</sequence>
<dbReference type="InterPro" id="IPR025662">
    <property type="entry name" value="Sigma_54_int_dom_ATP-bd_1"/>
</dbReference>
<dbReference type="SUPFAM" id="SSF53795">
    <property type="entry name" value="PEP carboxykinase-like"/>
    <property type="match status" value="1"/>
</dbReference>
<dbReference type="OrthoDB" id="7052199at2"/>
<evidence type="ECO:0000313" key="1">
    <source>
        <dbReference type="EMBL" id="KAB2954643.1"/>
    </source>
</evidence>
<dbReference type="PROSITE" id="PS00675">
    <property type="entry name" value="SIGMA54_INTERACT_1"/>
    <property type="match status" value="1"/>
</dbReference>
<proteinExistence type="predicted"/>
<keyword evidence="1" id="KW-0418">Kinase</keyword>
<gene>
    <name evidence="1" type="ORF">F9B85_02930</name>
</gene>
<protein>
    <submittedName>
        <fullName evidence="1">Phosphoenolpyruvate carboxykinase</fullName>
    </submittedName>
</protein>
<keyword evidence="1" id="KW-0808">Transferase</keyword>
<dbReference type="Proteomes" id="UP000468766">
    <property type="component" value="Unassembled WGS sequence"/>
</dbReference>
<reference evidence="1 2" key="1">
    <citation type="submission" date="2019-10" db="EMBL/GenBank/DDBJ databases">
        <title>Whole-genome sequence of the extremophile Heliorestis acidaminivorans DSM 24790.</title>
        <authorList>
            <person name="Kyndt J.A."/>
            <person name="Meyer T.E."/>
        </authorList>
    </citation>
    <scope>NUCLEOTIDE SEQUENCE [LARGE SCALE GENOMIC DNA]</scope>
    <source>
        <strain evidence="1 2">DSM 24790</strain>
    </source>
</reference>
<keyword evidence="1" id="KW-0670">Pyruvate</keyword>
<accession>A0A6I0F557</accession>
<dbReference type="RefSeq" id="WP_151618279.1">
    <property type="nucleotide sequence ID" value="NZ_WBXO01000001.1"/>
</dbReference>
<comment type="caution">
    <text evidence="1">The sequence shown here is derived from an EMBL/GenBank/DDBJ whole genome shotgun (WGS) entry which is preliminary data.</text>
</comment>
<dbReference type="AlphaFoldDB" id="A0A6I0F557"/>
<dbReference type="EMBL" id="WBXO01000001">
    <property type="protein sequence ID" value="KAB2954643.1"/>
    <property type="molecule type" value="Genomic_DNA"/>
</dbReference>
<dbReference type="GO" id="GO:0016301">
    <property type="term" value="F:kinase activity"/>
    <property type="evidence" value="ECO:0007669"/>
    <property type="project" value="UniProtKB-KW"/>
</dbReference>